<comment type="caution">
    <text evidence="1">The sequence shown here is derived from an EMBL/GenBank/DDBJ whole genome shotgun (WGS) entry which is preliminary data.</text>
</comment>
<dbReference type="EMBL" id="JARBHB010000015">
    <property type="protein sequence ID" value="KAJ8867906.1"/>
    <property type="molecule type" value="Genomic_DNA"/>
</dbReference>
<evidence type="ECO:0000313" key="2">
    <source>
        <dbReference type="Proteomes" id="UP001159363"/>
    </source>
</evidence>
<keyword evidence="2" id="KW-1185">Reference proteome</keyword>
<accession>A0ABQ9G636</accession>
<protein>
    <submittedName>
        <fullName evidence="1">Uncharacterized protein</fullName>
    </submittedName>
</protein>
<sequence length="166" mass="18802">MGGDLSVPGETAEFLRNEKWRVRCAHLADIFGKLSGVSLPLQGYGRRPFSSWRIRRISTQREVARIWAKTFQFLANPQNFYATRSGACVVRTSQTYLENLVEFLCLCRDMGEDLSVPGETAEFLRNEKWRVRCAHLADIFGKLSGVSLPLQGKATTVRDKITSLKM</sequence>
<dbReference type="Proteomes" id="UP001159363">
    <property type="component" value="Chromosome 14"/>
</dbReference>
<name>A0ABQ9G636_9NEOP</name>
<proteinExistence type="predicted"/>
<evidence type="ECO:0000313" key="1">
    <source>
        <dbReference type="EMBL" id="KAJ8867906.1"/>
    </source>
</evidence>
<reference evidence="1 2" key="1">
    <citation type="submission" date="2023-02" db="EMBL/GenBank/DDBJ databases">
        <title>LHISI_Scaffold_Assembly.</title>
        <authorList>
            <person name="Stuart O.P."/>
            <person name="Cleave R."/>
            <person name="Magrath M.J.L."/>
            <person name="Mikheyev A.S."/>
        </authorList>
    </citation>
    <scope>NUCLEOTIDE SEQUENCE [LARGE SCALE GENOMIC DNA]</scope>
    <source>
        <strain evidence="1">Daus_M_001</strain>
        <tissue evidence="1">Leg muscle</tissue>
    </source>
</reference>
<gene>
    <name evidence="1" type="ORF">PR048_031714</name>
</gene>
<organism evidence="1 2">
    <name type="scientific">Dryococelus australis</name>
    <dbReference type="NCBI Taxonomy" id="614101"/>
    <lineage>
        <taxon>Eukaryota</taxon>
        <taxon>Metazoa</taxon>
        <taxon>Ecdysozoa</taxon>
        <taxon>Arthropoda</taxon>
        <taxon>Hexapoda</taxon>
        <taxon>Insecta</taxon>
        <taxon>Pterygota</taxon>
        <taxon>Neoptera</taxon>
        <taxon>Polyneoptera</taxon>
        <taxon>Phasmatodea</taxon>
        <taxon>Verophasmatodea</taxon>
        <taxon>Anareolatae</taxon>
        <taxon>Phasmatidae</taxon>
        <taxon>Eurycanthinae</taxon>
        <taxon>Dryococelus</taxon>
    </lineage>
</organism>